<feature type="compositionally biased region" description="Basic and acidic residues" evidence="1">
    <location>
        <begin position="672"/>
        <end position="683"/>
    </location>
</feature>
<evidence type="ECO:0000256" key="1">
    <source>
        <dbReference type="SAM" id="MobiDB-lite"/>
    </source>
</evidence>
<accession>A0AAV3YC07</accession>
<feature type="compositionally biased region" description="Basic residues" evidence="1">
    <location>
        <begin position="91"/>
        <end position="101"/>
    </location>
</feature>
<dbReference type="EMBL" id="BLXT01000774">
    <property type="protein sequence ID" value="GFN80034.1"/>
    <property type="molecule type" value="Genomic_DNA"/>
</dbReference>
<dbReference type="Proteomes" id="UP000735302">
    <property type="component" value="Unassembled WGS sequence"/>
</dbReference>
<gene>
    <name evidence="2" type="ORF">PoB_000654000</name>
</gene>
<evidence type="ECO:0000313" key="2">
    <source>
        <dbReference type="EMBL" id="GFN80034.1"/>
    </source>
</evidence>
<dbReference type="PANTHER" id="PTHR22684:SF0">
    <property type="entry name" value="RIBOSOME QUALITY CONTROL COMPLEX SUBUNIT TCF25"/>
    <property type="match status" value="1"/>
</dbReference>
<feature type="region of interest" description="Disordered" evidence="1">
    <location>
        <begin position="1"/>
        <end position="122"/>
    </location>
</feature>
<dbReference type="Pfam" id="PF04910">
    <property type="entry name" value="Tcf25"/>
    <property type="match status" value="1"/>
</dbReference>
<evidence type="ECO:0000313" key="3">
    <source>
        <dbReference type="Proteomes" id="UP000735302"/>
    </source>
</evidence>
<feature type="region of interest" description="Disordered" evidence="1">
    <location>
        <begin position="594"/>
        <end position="625"/>
    </location>
</feature>
<dbReference type="GO" id="GO:1990112">
    <property type="term" value="C:RQC complex"/>
    <property type="evidence" value="ECO:0007669"/>
    <property type="project" value="TreeGrafter"/>
</dbReference>
<dbReference type="PANTHER" id="PTHR22684">
    <property type="entry name" value="NULP1-RELATED"/>
    <property type="match status" value="1"/>
</dbReference>
<protein>
    <submittedName>
        <fullName evidence="2">Transcription factor 25</fullName>
    </submittedName>
</protein>
<comment type="caution">
    <text evidence="2">The sequence shown here is derived from an EMBL/GenBank/DDBJ whole genome shotgun (WGS) entry which is preliminary data.</text>
</comment>
<feature type="region of interest" description="Disordered" evidence="1">
    <location>
        <begin position="182"/>
        <end position="216"/>
    </location>
</feature>
<dbReference type="InterPro" id="IPR006994">
    <property type="entry name" value="TCF25/Rqc1"/>
</dbReference>
<keyword evidence="3" id="KW-1185">Reference proteome</keyword>
<proteinExistence type="predicted"/>
<sequence>MSSRALRRLQRDSGIGLEYLPNEENLSENREEIEIVASRSKKKGKREALPLNPFELLTNGLEDQMTVSDKEEESDSNGKPVSNNQSDKAVHKNKKKKKSRKKQNDNQTSTPDALKEKEPEDEIEASLQEVNRILGNTSIAHVQEKQLQGSNSTNMKPLLHIDHRNLNPETELKRMFGSQVVMGEQQDRHRRQRNRPVQRSSRLVQPKDTWHPTGGSGLSMKYLGETEGFTFEHSPAYQKMQHLFYDAVESGHPEAIVNILRKHPYHIDALIQMSEFHRINEDFQTSAEFIEKAIYGMECAFHSMFNIAAGNCHLTYDRPENRSFYLCIFKHILNLGRRGCNRTAFEFCKLLLSLNPEDDPLDCMSMIDFYALRSEQYEYLKRLDDEALSFESSRRVPNFAFSLALAQFKDALKKKCDTKTADERLQDALLFFPVLLKPLLDQCCVQPDKRVNSHPFFDSKEMLDSTSELGRLVTLYVKRCESCWKELEVMSWLERNVLAVLDIVDSGTDKRIQEYAELRRKKFRNPPLSLLRHYFLSEIQGVSPPQRFTSGPILSYDPFPPPRSIISYVRPERPTVASESSSSIIRSFFESIRPSYNPQAPPGAGDQRLAQGQYGNGEEGAEGGARAIPHQIHESVHALMEAMRQLLNDPFPRPARPEEEEPEADNEEEWRDDERPDDLNNQR</sequence>
<name>A0AAV3YC07_9GAST</name>
<feature type="compositionally biased region" description="Acidic residues" evidence="1">
    <location>
        <begin position="658"/>
        <end position="671"/>
    </location>
</feature>
<dbReference type="AlphaFoldDB" id="A0AAV3YC07"/>
<organism evidence="2 3">
    <name type="scientific">Plakobranchus ocellatus</name>
    <dbReference type="NCBI Taxonomy" id="259542"/>
    <lineage>
        <taxon>Eukaryota</taxon>
        <taxon>Metazoa</taxon>
        <taxon>Spiralia</taxon>
        <taxon>Lophotrochozoa</taxon>
        <taxon>Mollusca</taxon>
        <taxon>Gastropoda</taxon>
        <taxon>Heterobranchia</taxon>
        <taxon>Euthyneura</taxon>
        <taxon>Panpulmonata</taxon>
        <taxon>Sacoglossa</taxon>
        <taxon>Placobranchoidea</taxon>
        <taxon>Plakobranchidae</taxon>
        <taxon>Plakobranchus</taxon>
    </lineage>
</organism>
<feature type="region of interest" description="Disordered" evidence="1">
    <location>
        <begin position="641"/>
        <end position="683"/>
    </location>
</feature>
<reference evidence="2 3" key="1">
    <citation type="journal article" date="2021" name="Elife">
        <title>Chloroplast acquisition without the gene transfer in kleptoplastic sea slugs, Plakobranchus ocellatus.</title>
        <authorList>
            <person name="Maeda T."/>
            <person name="Takahashi S."/>
            <person name="Yoshida T."/>
            <person name="Shimamura S."/>
            <person name="Takaki Y."/>
            <person name="Nagai Y."/>
            <person name="Toyoda A."/>
            <person name="Suzuki Y."/>
            <person name="Arimoto A."/>
            <person name="Ishii H."/>
            <person name="Satoh N."/>
            <person name="Nishiyama T."/>
            <person name="Hasebe M."/>
            <person name="Maruyama T."/>
            <person name="Minagawa J."/>
            <person name="Obokata J."/>
            <person name="Shigenobu S."/>
        </authorList>
    </citation>
    <scope>NUCLEOTIDE SEQUENCE [LARGE SCALE GENOMIC DNA]</scope>
</reference>
<feature type="compositionally biased region" description="Polar residues" evidence="1">
    <location>
        <begin position="77"/>
        <end position="87"/>
    </location>
</feature>